<dbReference type="InterPro" id="IPR039104">
    <property type="entry name" value="6PGL"/>
</dbReference>
<proteinExistence type="inferred from homology"/>
<dbReference type="InterPro" id="IPR006148">
    <property type="entry name" value="Glc/Gal-6P_isomerase"/>
</dbReference>
<protein>
    <recommendedName>
        <fullName evidence="4 6">6-phosphogluconolactonase</fullName>
        <shortName evidence="6">6PGL</shortName>
        <ecNumber evidence="4 6">3.1.1.31</ecNumber>
    </recommendedName>
</protein>
<dbReference type="PANTHER" id="PTHR11054:SF0">
    <property type="entry name" value="6-PHOSPHOGLUCONOLACTONASE"/>
    <property type="match status" value="1"/>
</dbReference>
<evidence type="ECO:0000256" key="1">
    <source>
        <dbReference type="ARBA" id="ARBA00000832"/>
    </source>
</evidence>
<dbReference type="FunFam" id="3.40.50.1360:FF:000005">
    <property type="entry name" value="6-phosphogluconolactonase"/>
    <property type="match status" value="1"/>
</dbReference>
<dbReference type="Pfam" id="PF01182">
    <property type="entry name" value="Glucosamine_iso"/>
    <property type="match status" value="1"/>
</dbReference>
<dbReference type="SUPFAM" id="SSF100950">
    <property type="entry name" value="NagB/RpiA/CoA transferase-like"/>
    <property type="match status" value="1"/>
</dbReference>
<dbReference type="GO" id="GO:0005975">
    <property type="term" value="P:carbohydrate metabolic process"/>
    <property type="evidence" value="ECO:0007669"/>
    <property type="project" value="UniProtKB-UniRule"/>
</dbReference>
<dbReference type="CDD" id="cd01400">
    <property type="entry name" value="6PGL"/>
    <property type="match status" value="1"/>
</dbReference>
<dbReference type="InterPro" id="IPR037171">
    <property type="entry name" value="NagB/RpiA_transferase-like"/>
</dbReference>
<dbReference type="PANTHER" id="PTHR11054">
    <property type="entry name" value="6-PHOSPHOGLUCONOLACTONASE"/>
    <property type="match status" value="1"/>
</dbReference>
<organism evidence="8 9">
    <name type="scientific">Dimorphilus gyrociliatus</name>
    <dbReference type="NCBI Taxonomy" id="2664684"/>
    <lineage>
        <taxon>Eukaryota</taxon>
        <taxon>Metazoa</taxon>
        <taxon>Spiralia</taxon>
        <taxon>Lophotrochozoa</taxon>
        <taxon>Annelida</taxon>
        <taxon>Polychaeta</taxon>
        <taxon>Polychaeta incertae sedis</taxon>
        <taxon>Dinophilidae</taxon>
        <taxon>Dimorphilus</taxon>
    </lineage>
</organism>
<comment type="pathway">
    <text evidence="2 6">Carbohydrate degradation; pentose phosphate pathway; D-ribulose 5-phosphate from D-glucose 6-phosphate (oxidative stage): step 2/3.</text>
</comment>
<evidence type="ECO:0000313" key="9">
    <source>
        <dbReference type="Proteomes" id="UP000549394"/>
    </source>
</evidence>
<dbReference type="GO" id="GO:0017057">
    <property type="term" value="F:6-phosphogluconolactonase activity"/>
    <property type="evidence" value="ECO:0007669"/>
    <property type="project" value="UniProtKB-UniRule"/>
</dbReference>
<keyword evidence="9" id="KW-1185">Reference proteome</keyword>
<sequence>MSSLKSAANLHISANASACAGDLCNFIIEKSNEAIKKNGFFRVGLSGGSLVKFLSEELPKKNIEWSKWKIFFCDERHVPEDHPECTFTLYDKSLFSKVGIPKENVFKNDSNLTVEQAAERYEKLIKEEFETDSPRFDMLLLGMGPDGHTCSLFPNHQLLNVKDKIVAFIKDSPKPPPERITLTMPILLNCDNAVFCSCGDGKKEMVKEVLENQNMDFPAARVQPVKGSLHWFMDKGAAGLLSNI</sequence>
<keyword evidence="5 6" id="KW-0378">Hydrolase</keyword>
<reference evidence="8 9" key="1">
    <citation type="submission" date="2020-08" db="EMBL/GenBank/DDBJ databases">
        <authorList>
            <person name="Hejnol A."/>
        </authorList>
    </citation>
    <scope>NUCLEOTIDE SEQUENCE [LARGE SCALE GENOMIC DNA]</scope>
</reference>
<dbReference type="OrthoDB" id="432544at2759"/>
<accession>A0A7I8VJY2</accession>
<dbReference type="InterPro" id="IPR005900">
    <property type="entry name" value="6-phosphogluconolactonase_DevB"/>
</dbReference>
<name>A0A7I8VJY2_9ANNE</name>
<comment type="similarity">
    <text evidence="3 6">Belongs to the glucosamine/galactosamine-6-phosphate isomerase family. 6-phosphogluconolactonase subfamily.</text>
</comment>
<dbReference type="EC" id="3.1.1.31" evidence="4 6"/>
<evidence type="ECO:0000313" key="8">
    <source>
        <dbReference type="EMBL" id="CAD5116586.1"/>
    </source>
</evidence>
<feature type="domain" description="Glucosamine/galactosamine-6-phosphate isomerase" evidence="7">
    <location>
        <begin position="15"/>
        <end position="231"/>
    </location>
</feature>
<comment type="catalytic activity">
    <reaction evidence="1 6">
        <text>6-phospho-D-glucono-1,5-lactone + H2O = 6-phospho-D-gluconate + H(+)</text>
        <dbReference type="Rhea" id="RHEA:12556"/>
        <dbReference type="ChEBI" id="CHEBI:15377"/>
        <dbReference type="ChEBI" id="CHEBI:15378"/>
        <dbReference type="ChEBI" id="CHEBI:57955"/>
        <dbReference type="ChEBI" id="CHEBI:58759"/>
        <dbReference type="EC" id="3.1.1.31"/>
    </reaction>
</comment>
<dbReference type="AlphaFoldDB" id="A0A7I8VJY2"/>
<dbReference type="GO" id="GO:0006098">
    <property type="term" value="P:pentose-phosphate shunt"/>
    <property type="evidence" value="ECO:0007669"/>
    <property type="project" value="UniProtKB-UniPathway"/>
</dbReference>
<dbReference type="EMBL" id="CAJFCJ010000006">
    <property type="protein sequence ID" value="CAD5116586.1"/>
    <property type="molecule type" value="Genomic_DNA"/>
</dbReference>
<dbReference type="UniPathway" id="UPA00115">
    <property type="reaction ID" value="UER00409"/>
</dbReference>
<dbReference type="NCBIfam" id="TIGR01198">
    <property type="entry name" value="pgl"/>
    <property type="match status" value="1"/>
</dbReference>
<comment type="caution">
    <text evidence="8">The sequence shown here is derived from an EMBL/GenBank/DDBJ whole genome shotgun (WGS) entry which is preliminary data.</text>
</comment>
<evidence type="ECO:0000256" key="3">
    <source>
        <dbReference type="ARBA" id="ARBA00010662"/>
    </source>
</evidence>
<evidence type="ECO:0000256" key="4">
    <source>
        <dbReference type="ARBA" id="ARBA00013198"/>
    </source>
</evidence>
<evidence type="ECO:0000256" key="6">
    <source>
        <dbReference type="RuleBase" id="RU365095"/>
    </source>
</evidence>
<gene>
    <name evidence="8" type="ORF">DGYR_LOCUS5192</name>
</gene>
<dbReference type="Gene3D" id="3.40.50.1360">
    <property type="match status" value="1"/>
</dbReference>
<comment type="function">
    <text evidence="6">Hydrolysis of 6-phosphogluconolactone to 6-phosphogluconate.</text>
</comment>
<evidence type="ECO:0000256" key="2">
    <source>
        <dbReference type="ARBA" id="ARBA00004961"/>
    </source>
</evidence>
<dbReference type="Proteomes" id="UP000549394">
    <property type="component" value="Unassembled WGS sequence"/>
</dbReference>
<evidence type="ECO:0000259" key="7">
    <source>
        <dbReference type="Pfam" id="PF01182"/>
    </source>
</evidence>
<evidence type="ECO:0000256" key="5">
    <source>
        <dbReference type="ARBA" id="ARBA00022801"/>
    </source>
</evidence>